<dbReference type="OrthoDB" id="9792695at2"/>
<protein>
    <submittedName>
        <fullName evidence="4">Molecular chaperone (Small heat shock protein)</fullName>
    </submittedName>
</protein>
<dbReference type="AlphaFoldDB" id="I4WQG2"/>
<dbReference type="PROSITE" id="PS01031">
    <property type="entry name" value="SHSP"/>
    <property type="match status" value="1"/>
</dbReference>
<dbReference type="eggNOG" id="COG0071">
    <property type="taxonomic scope" value="Bacteria"/>
</dbReference>
<dbReference type="CDD" id="cd06464">
    <property type="entry name" value="ACD_sHsps-like"/>
    <property type="match status" value="1"/>
</dbReference>
<dbReference type="InterPro" id="IPR002068">
    <property type="entry name" value="A-crystallin/Hsp20_dom"/>
</dbReference>
<dbReference type="HOGENOM" id="CLU_046737_9_0_6"/>
<dbReference type="Gene3D" id="2.60.40.790">
    <property type="match status" value="1"/>
</dbReference>
<dbReference type="PANTHER" id="PTHR11527">
    <property type="entry name" value="HEAT-SHOCK PROTEIN 20 FAMILY MEMBER"/>
    <property type="match status" value="1"/>
</dbReference>
<evidence type="ECO:0000313" key="4">
    <source>
        <dbReference type="EMBL" id="AGG87619.1"/>
    </source>
</evidence>
<dbReference type="GeneID" id="72425421"/>
<keyword evidence="5" id="KW-1185">Reference proteome</keyword>
<gene>
    <name evidence="4" type="ORF">R2APBS1_0449</name>
</gene>
<name>I4WQG2_9GAMM</name>
<organism evidence="4 5">
    <name type="scientific">Rhodanobacter denitrificans</name>
    <dbReference type="NCBI Taxonomy" id="666685"/>
    <lineage>
        <taxon>Bacteria</taxon>
        <taxon>Pseudomonadati</taxon>
        <taxon>Pseudomonadota</taxon>
        <taxon>Gammaproteobacteria</taxon>
        <taxon>Lysobacterales</taxon>
        <taxon>Rhodanobacteraceae</taxon>
        <taxon>Rhodanobacter</taxon>
    </lineage>
</organism>
<proteinExistence type="inferred from homology"/>
<evidence type="ECO:0000259" key="3">
    <source>
        <dbReference type="PROSITE" id="PS01031"/>
    </source>
</evidence>
<dbReference type="Proteomes" id="UP000011859">
    <property type="component" value="Chromosome"/>
</dbReference>
<sequence>MSNIARWNPVKAVTSFDPLLTFEDMFRGLRQRAPWRELETTAPDMRLDVSEDDKSFLVKAEVPGVSKDDIQVSIDGNQVAISAEVKRETTKKGDDRKDLYTERYYGSVYRAFTLPNDIDDSKADARYDNGVLTLSLPKKSNGSAHKIKVS</sequence>
<dbReference type="InterPro" id="IPR031107">
    <property type="entry name" value="Small_HSP"/>
</dbReference>
<dbReference type="STRING" id="666685.R2APBS1_0449"/>
<keyword evidence="4" id="KW-0346">Stress response</keyword>
<dbReference type="SUPFAM" id="SSF49764">
    <property type="entry name" value="HSP20-like chaperones"/>
    <property type="match status" value="1"/>
</dbReference>
<dbReference type="EMBL" id="CP003470">
    <property type="protein sequence ID" value="AGG87619.1"/>
    <property type="molecule type" value="Genomic_DNA"/>
</dbReference>
<dbReference type="KEGG" id="rhd:R2APBS1_0449"/>
<evidence type="ECO:0000313" key="5">
    <source>
        <dbReference type="Proteomes" id="UP000011859"/>
    </source>
</evidence>
<feature type="domain" description="SHSP" evidence="3">
    <location>
        <begin position="36"/>
        <end position="150"/>
    </location>
</feature>
<evidence type="ECO:0000256" key="1">
    <source>
        <dbReference type="PROSITE-ProRule" id="PRU00285"/>
    </source>
</evidence>
<dbReference type="RefSeq" id="WP_007511695.1">
    <property type="nucleotide sequence ID" value="NC_020541.1"/>
</dbReference>
<dbReference type="Pfam" id="PF00011">
    <property type="entry name" value="HSP20"/>
    <property type="match status" value="1"/>
</dbReference>
<reference evidence="4 5" key="1">
    <citation type="submission" date="2012-04" db="EMBL/GenBank/DDBJ databases">
        <title>Complete genome of Rhodanobacter sp. 2APBS1.</title>
        <authorList>
            <consortium name="US DOE Joint Genome Institute"/>
            <person name="Huntemann M."/>
            <person name="Wei C.-L."/>
            <person name="Han J."/>
            <person name="Detter J.C."/>
            <person name="Han C."/>
            <person name="Tapia R."/>
            <person name="Munk A.C.C."/>
            <person name="Chen A."/>
            <person name="Krypides N."/>
            <person name="Mavromatis K."/>
            <person name="Markowitz V."/>
            <person name="Szeto E."/>
            <person name="Ivanova N."/>
            <person name="Mikhailova N."/>
            <person name="Ovchinnikova G."/>
            <person name="Pagani I."/>
            <person name="Pati A."/>
            <person name="Goodwin L."/>
            <person name="Peters L."/>
            <person name="Pitluck S."/>
            <person name="Woyke T."/>
            <person name="Prakash O."/>
            <person name="Elkins J."/>
            <person name="Brown S."/>
            <person name="Palumbo A."/>
            <person name="Hemme C."/>
            <person name="Zhou J."/>
            <person name="Watson D."/>
            <person name="Jardine P."/>
            <person name="Kostka J."/>
            <person name="Green S."/>
        </authorList>
    </citation>
    <scope>NUCLEOTIDE SEQUENCE [LARGE SCALE GENOMIC DNA]</scope>
    <source>
        <strain evidence="4 5">2APBS1</strain>
    </source>
</reference>
<accession>M4NAS2</accession>
<accession>I4WQG2</accession>
<comment type="similarity">
    <text evidence="1 2">Belongs to the small heat shock protein (HSP20) family.</text>
</comment>
<dbReference type="InterPro" id="IPR008978">
    <property type="entry name" value="HSP20-like_chaperone"/>
</dbReference>
<evidence type="ECO:0000256" key="2">
    <source>
        <dbReference type="RuleBase" id="RU003616"/>
    </source>
</evidence>
<dbReference type="PATRIC" id="fig|666685.9.peg.2325"/>